<accession>A0AAD4N4P2</accession>
<dbReference type="SUPFAM" id="SSF52833">
    <property type="entry name" value="Thioredoxin-like"/>
    <property type="match status" value="1"/>
</dbReference>
<dbReference type="SUPFAM" id="SSF47616">
    <property type="entry name" value="GST C-terminal domain-like"/>
    <property type="match status" value="1"/>
</dbReference>
<dbReference type="InterPro" id="IPR004045">
    <property type="entry name" value="Glutathione_S-Trfase_N"/>
</dbReference>
<dbReference type="InterPro" id="IPR036249">
    <property type="entry name" value="Thioredoxin-like_sf"/>
</dbReference>
<dbReference type="PANTHER" id="PTHR11571:SF261">
    <property type="entry name" value="GLUTATHIONE S-TRANSFERASE GST-36-RELATED"/>
    <property type="match status" value="1"/>
</dbReference>
<organism evidence="3 4">
    <name type="scientific">Ditylenchus destructor</name>
    <dbReference type="NCBI Taxonomy" id="166010"/>
    <lineage>
        <taxon>Eukaryota</taxon>
        <taxon>Metazoa</taxon>
        <taxon>Ecdysozoa</taxon>
        <taxon>Nematoda</taxon>
        <taxon>Chromadorea</taxon>
        <taxon>Rhabditida</taxon>
        <taxon>Tylenchina</taxon>
        <taxon>Tylenchomorpha</taxon>
        <taxon>Sphaerularioidea</taxon>
        <taxon>Anguinidae</taxon>
        <taxon>Anguininae</taxon>
        <taxon>Ditylenchus</taxon>
    </lineage>
</organism>
<dbReference type="Gene3D" id="3.40.30.10">
    <property type="entry name" value="Glutaredoxin"/>
    <property type="match status" value="1"/>
</dbReference>
<feature type="domain" description="GST N-terminal" evidence="1">
    <location>
        <begin position="5"/>
        <end position="86"/>
    </location>
</feature>
<name>A0AAD4N4P2_9BILA</name>
<dbReference type="InterPro" id="IPR036282">
    <property type="entry name" value="Glutathione-S-Trfase_C_sf"/>
</dbReference>
<gene>
    <name evidence="3" type="ORF">DdX_08210</name>
</gene>
<dbReference type="GO" id="GO:0006749">
    <property type="term" value="P:glutathione metabolic process"/>
    <property type="evidence" value="ECO:0007669"/>
    <property type="project" value="TreeGrafter"/>
</dbReference>
<dbReference type="Proteomes" id="UP001201812">
    <property type="component" value="Unassembled WGS sequence"/>
</dbReference>
<dbReference type="GO" id="GO:0004364">
    <property type="term" value="F:glutathione transferase activity"/>
    <property type="evidence" value="ECO:0007669"/>
    <property type="project" value="TreeGrafter"/>
</dbReference>
<dbReference type="InterPro" id="IPR050213">
    <property type="entry name" value="GST_superfamily"/>
</dbReference>
<dbReference type="AlphaFoldDB" id="A0AAD4N4P2"/>
<dbReference type="InterPro" id="IPR004046">
    <property type="entry name" value="GST_C"/>
</dbReference>
<dbReference type="EMBL" id="JAKKPZ010000012">
    <property type="protein sequence ID" value="KAI1714936.1"/>
    <property type="molecule type" value="Genomic_DNA"/>
</dbReference>
<feature type="domain" description="GST C-terminal" evidence="2">
    <location>
        <begin position="88"/>
        <end position="216"/>
    </location>
</feature>
<dbReference type="InterPro" id="IPR040079">
    <property type="entry name" value="Glutathione_S-Trfase"/>
</dbReference>
<dbReference type="Pfam" id="PF14497">
    <property type="entry name" value="GST_C_3"/>
    <property type="match status" value="1"/>
</dbReference>
<dbReference type="SFLD" id="SFLDS00019">
    <property type="entry name" value="Glutathione_Transferase_(cytos"/>
    <property type="match status" value="1"/>
</dbReference>
<protein>
    <submittedName>
        <fullName evidence="3">Glutathione S-transferase gst-36</fullName>
    </submittedName>
</protein>
<proteinExistence type="predicted"/>
<dbReference type="InterPro" id="IPR010987">
    <property type="entry name" value="Glutathione-S-Trfase_C-like"/>
</dbReference>
<dbReference type="CDD" id="cd03192">
    <property type="entry name" value="GST_C_Sigma_like"/>
    <property type="match status" value="1"/>
</dbReference>
<dbReference type="PROSITE" id="PS50404">
    <property type="entry name" value="GST_NTER"/>
    <property type="match status" value="1"/>
</dbReference>
<comment type="caution">
    <text evidence="3">The sequence shown here is derived from an EMBL/GenBank/DDBJ whole genome shotgun (WGS) entry which is preliminary data.</text>
</comment>
<evidence type="ECO:0000313" key="4">
    <source>
        <dbReference type="Proteomes" id="UP001201812"/>
    </source>
</evidence>
<evidence type="ECO:0000313" key="3">
    <source>
        <dbReference type="EMBL" id="KAI1714936.1"/>
    </source>
</evidence>
<evidence type="ECO:0000259" key="2">
    <source>
        <dbReference type="PROSITE" id="PS50405"/>
    </source>
</evidence>
<dbReference type="Gene3D" id="1.20.1050.10">
    <property type="match status" value="1"/>
</dbReference>
<dbReference type="PROSITE" id="PS50405">
    <property type="entry name" value="GST_CTER"/>
    <property type="match status" value="1"/>
</dbReference>
<reference evidence="3" key="1">
    <citation type="submission" date="2022-01" db="EMBL/GenBank/DDBJ databases">
        <title>Genome Sequence Resource for Two Populations of Ditylenchus destructor, the Migratory Endoparasitic Phytonematode.</title>
        <authorList>
            <person name="Zhang H."/>
            <person name="Lin R."/>
            <person name="Xie B."/>
        </authorList>
    </citation>
    <scope>NUCLEOTIDE SEQUENCE</scope>
    <source>
        <strain evidence="3">BazhouSP</strain>
    </source>
</reference>
<dbReference type="PANTHER" id="PTHR11571">
    <property type="entry name" value="GLUTATHIONE S-TRANSFERASE"/>
    <property type="match status" value="1"/>
</dbReference>
<evidence type="ECO:0000259" key="1">
    <source>
        <dbReference type="PROSITE" id="PS50404"/>
    </source>
</evidence>
<keyword evidence="4" id="KW-1185">Reference proteome</keyword>
<sequence length="216" mass="25404">MTDEYTLYAIHSRYRPRAEPIRMIFHYGKQPFKDVHVDASEFGAMKDKVPLRQFPTIEVKSPGKTFMLGQTTTILRFLARKFDLMPKDEVEEALCDMYGEYIQEFEDLIARWQWSLYTQSYWEIEADFFKGKVVGMANRIGKVLSKAIEKNGTGFLVGSKLTWSDIFLAEVVDKLYAFHKKNDLFAEYPVIEKHHNMVYSLPELLDYVSNRPQFVW</sequence>